<dbReference type="AlphaFoldDB" id="A0A812NXV4"/>
<dbReference type="SMART" id="SM00563">
    <property type="entry name" value="PlsC"/>
    <property type="match status" value="1"/>
</dbReference>
<reference evidence="4" key="1">
    <citation type="submission" date="2021-02" db="EMBL/GenBank/DDBJ databases">
        <authorList>
            <person name="Dougan E. K."/>
            <person name="Rhodes N."/>
            <person name="Thang M."/>
            <person name="Chan C."/>
        </authorList>
    </citation>
    <scope>NUCLEOTIDE SEQUENCE</scope>
</reference>
<feature type="region of interest" description="Disordered" evidence="1">
    <location>
        <begin position="1"/>
        <end position="31"/>
    </location>
</feature>
<evidence type="ECO:0000313" key="5">
    <source>
        <dbReference type="Proteomes" id="UP000604046"/>
    </source>
</evidence>
<feature type="transmembrane region" description="Helical" evidence="2">
    <location>
        <begin position="516"/>
        <end position="535"/>
    </location>
</feature>
<dbReference type="SUPFAM" id="SSF69593">
    <property type="entry name" value="Glycerol-3-phosphate (1)-acyltransferase"/>
    <property type="match status" value="1"/>
</dbReference>
<dbReference type="Proteomes" id="UP000604046">
    <property type="component" value="Unassembled WGS sequence"/>
</dbReference>
<gene>
    <name evidence="4" type="primary">LCLAT1</name>
    <name evidence="4" type="ORF">SNAT2548_LOCUS17605</name>
</gene>
<name>A0A812NXV4_9DINO</name>
<protein>
    <submittedName>
        <fullName evidence="4">LCLAT1 protein</fullName>
    </submittedName>
</protein>
<accession>A0A812NXV4</accession>
<keyword evidence="5" id="KW-1185">Reference proteome</keyword>
<dbReference type="GO" id="GO:0012505">
    <property type="term" value="C:endomembrane system"/>
    <property type="evidence" value="ECO:0007669"/>
    <property type="project" value="TreeGrafter"/>
</dbReference>
<dbReference type="PANTHER" id="PTHR10983">
    <property type="entry name" value="1-ACYLGLYCEROL-3-PHOSPHATE ACYLTRANSFERASE-RELATED"/>
    <property type="match status" value="1"/>
</dbReference>
<dbReference type="CDD" id="cd07990">
    <property type="entry name" value="LPLAT_LCLAT1-like"/>
    <property type="match status" value="1"/>
</dbReference>
<dbReference type="OrthoDB" id="415964at2759"/>
<evidence type="ECO:0000256" key="1">
    <source>
        <dbReference type="SAM" id="MobiDB-lite"/>
    </source>
</evidence>
<dbReference type="GO" id="GO:0016746">
    <property type="term" value="F:acyltransferase activity"/>
    <property type="evidence" value="ECO:0007669"/>
    <property type="project" value="InterPro"/>
</dbReference>
<evidence type="ECO:0000313" key="4">
    <source>
        <dbReference type="EMBL" id="CAE7336478.1"/>
    </source>
</evidence>
<dbReference type="Pfam" id="PF01553">
    <property type="entry name" value="Acyltransferase"/>
    <property type="match status" value="1"/>
</dbReference>
<evidence type="ECO:0000259" key="3">
    <source>
        <dbReference type="SMART" id="SM00563"/>
    </source>
</evidence>
<dbReference type="InterPro" id="IPR002123">
    <property type="entry name" value="Plipid/glycerol_acylTrfase"/>
</dbReference>
<sequence>MSQELTAALEAFDEPNGSCTPSVQPAKGRVRKAARKAKEAYEAKQAAEDAKADKKKSLAEAKKAAEQATREAMKAADLAVLFLTTATPGKCEAIAFGRTVLGASLCPMLRESVTRIWACMERPRYEPGRRADAPNSKKGTVAVVSDVNSYMLHCLTARVAFAASAKSDCPGTFLRHRILVPGRVVRPGSVLPSVCLTNTHPHPCVSGPNGFNMRDPTVRLVVFVAMTASGDGELDTWAAQGDLLLISNHPTRLDWMFLWALASALGRLSGLKIVLKDNLRAAPGFGWAVQCFAYPFMCRRDREADLNVLRSVCAQSGGRGKLALLLFPEGTDLSKSNLEKSQSYAQKEGLQIYTQVLHPRTAGFVAAWEALQDAAKELQSKPPVLVDVTMAYVAPVSANLPDEVAVFARGHIPHEVHIRLRRVAPSTSSSSSASELCCHLFAEKEDLLNRFHAPSGEGASTSNAGFGKPDTGVFASESSVLLEEVGGVKMRLFLSLLAVISLEAWGFALLQMMGWLWSLVSLIVACACFVVLGKITGGIDKVILQHAQQHPSSQHDLGKAR</sequence>
<dbReference type="PANTHER" id="PTHR10983:SF16">
    <property type="entry name" value="LYSOCARDIOLIPIN ACYLTRANSFERASE 1"/>
    <property type="match status" value="1"/>
</dbReference>
<feature type="domain" description="Phospholipid/glycerol acyltransferase" evidence="3">
    <location>
        <begin position="243"/>
        <end position="365"/>
    </location>
</feature>
<keyword evidence="2" id="KW-1133">Transmembrane helix</keyword>
<organism evidence="4 5">
    <name type="scientific">Symbiodinium natans</name>
    <dbReference type="NCBI Taxonomy" id="878477"/>
    <lineage>
        <taxon>Eukaryota</taxon>
        <taxon>Sar</taxon>
        <taxon>Alveolata</taxon>
        <taxon>Dinophyceae</taxon>
        <taxon>Suessiales</taxon>
        <taxon>Symbiodiniaceae</taxon>
        <taxon>Symbiodinium</taxon>
    </lineage>
</organism>
<keyword evidence="2" id="KW-0812">Transmembrane</keyword>
<evidence type="ECO:0000256" key="2">
    <source>
        <dbReference type="SAM" id="Phobius"/>
    </source>
</evidence>
<dbReference type="EMBL" id="CAJNDS010002117">
    <property type="protein sequence ID" value="CAE7336478.1"/>
    <property type="molecule type" value="Genomic_DNA"/>
</dbReference>
<proteinExistence type="predicted"/>
<keyword evidence="2" id="KW-0472">Membrane</keyword>
<comment type="caution">
    <text evidence="4">The sequence shown here is derived from an EMBL/GenBank/DDBJ whole genome shotgun (WGS) entry which is preliminary data.</text>
</comment>